<comment type="subcellular location">
    <subcellularLocation>
        <location evidence="1">Cell inner membrane</location>
        <topology evidence="1">Multi-pass membrane protein</topology>
    </subcellularLocation>
</comment>
<evidence type="ECO:0000256" key="7">
    <source>
        <dbReference type="ARBA" id="ARBA00023136"/>
    </source>
</evidence>
<dbReference type="RefSeq" id="WP_283488502.1">
    <property type="nucleotide sequence ID" value="NZ_CP125947.1"/>
</dbReference>
<evidence type="ECO:0000256" key="5">
    <source>
        <dbReference type="ARBA" id="ARBA00022692"/>
    </source>
</evidence>
<keyword evidence="7 9" id="KW-0472">Membrane</keyword>
<dbReference type="InterPro" id="IPR007272">
    <property type="entry name" value="Sulf_transp_TsuA/YedE"/>
</dbReference>
<evidence type="ECO:0000256" key="6">
    <source>
        <dbReference type="ARBA" id="ARBA00022989"/>
    </source>
</evidence>
<evidence type="ECO:0000256" key="8">
    <source>
        <dbReference type="ARBA" id="ARBA00035655"/>
    </source>
</evidence>
<dbReference type="PANTHER" id="PTHR30574">
    <property type="entry name" value="INNER MEMBRANE PROTEIN YEDE"/>
    <property type="match status" value="1"/>
</dbReference>
<protein>
    <submittedName>
        <fullName evidence="10">YeeE/YedE family protein</fullName>
    </submittedName>
</protein>
<evidence type="ECO:0000313" key="11">
    <source>
        <dbReference type="Proteomes" id="UP001240697"/>
    </source>
</evidence>
<evidence type="ECO:0000256" key="2">
    <source>
        <dbReference type="ARBA" id="ARBA00022448"/>
    </source>
</evidence>
<comment type="similarity">
    <text evidence="8">Belongs to the TsuA/YedE (TC 9.B.102) family.</text>
</comment>
<keyword evidence="3" id="KW-1003">Cell membrane</keyword>
<evidence type="ECO:0000313" key="10">
    <source>
        <dbReference type="EMBL" id="WHS67477.1"/>
    </source>
</evidence>
<name>A0ABY8SWS9_9BURK</name>
<evidence type="ECO:0000256" key="1">
    <source>
        <dbReference type="ARBA" id="ARBA00004429"/>
    </source>
</evidence>
<accession>A0ABY8SWS9</accession>
<evidence type="ECO:0000256" key="3">
    <source>
        <dbReference type="ARBA" id="ARBA00022475"/>
    </source>
</evidence>
<feature type="transmembrane region" description="Helical" evidence="9">
    <location>
        <begin position="88"/>
        <end position="105"/>
    </location>
</feature>
<keyword evidence="6 9" id="KW-1133">Transmembrane helix</keyword>
<gene>
    <name evidence="10" type="ORF">QMY55_10365</name>
</gene>
<keyword evidence="4" id="KW-0997">Cell inner membrane</keyword>
<keyword evidence="5 9" id="KW-0812">Transmembrane</keyword>
<dbReference type="Pfam" id="PF04143">
    <property type="entry name" value="Sulf_transp"/>
    <property type="match status" value="1"/>
</dbReference>
<dbReference type="Proteomes" id="UP001240697">
    <property type="component" value="Chromosome"/>
</dbReference>
<sequence length="147" mass="15373">MNILWNEFTPWSSLAGGLLIGLSASSLVAALGRIAGISGIIGALLQRPNWKSVSNWGWRLAFIIGMVTAPLIWQLFAPLPAMQMPSNSVLIIVAGLLVGFGTRLGSGCTSGHGVCGLSRLSLRSLAATLTFIATGAITVFVMRHVIG</sequence>
<keyword evidence="11" id="KW-1185">Reference proteome</keyword>
<dbReference type="EMBL" id="CP125947">
    <property type="protein sequence ID" value="WHS67477.1"/>
    <property type="molecule type" value="Genomic_DNA"/>
</dbReference>
<evidence type="ECO:0000256" key="9">
    <source>
        <dbReference type="SAM" id="Phobius"/>
    </source>
</evidence>
<reference evidence="10 11" key="1">
    <citation type="submission" date="2023-05" db="EMBL/GenBank/DDBJ databases">
        <authorList>
            <person name="Yin Y."/>
            <person name="Lu Z."/>
        </authorList>
    </citation>
    <scope>NUCLEOTIDE SEQUENCE [LARGE SCALE GENOMIC DNA]</scope>
    <source>
        <strain evidence="10 11">ZM22</strain>
    </source>
</reference>
<proteinExistence type="inferred from homology"/>
<dbReference type="PANTHER" id="PTHR30574:SF1">
    <property type="entry name" value="SULPHUR TRANSPORT DOMAIN-CONTAINING PROTEIN"/>
    <property type="match status" value="1"/>
</dbReference>
<feature type="transmembrane region" description="Helical" evidence="9">
    <location>
        <begin position="125"/>
        <end position="146"/>
    </location>
</feature>
<feature type="transmembrane region" description="Helical" evidence="9">
    <location>
        <begin position="20"/>
        <end position="45"/>
    </location>
</feature>
<evidence type="ECO:0000256" key="4">
    <source>
        <dbReference type="ARBA" id="ARBA00022519"/>
    </source>
</evidence>
<organism evidence="10 11">
    <name type="scientific">Comamonas resistens</name>
    <dbReference type="NCBI Taxonomy" id="3046670"/>
    <lineage>
        <taxon>Bacteria</taxon>
        <taxon>Pseudomonadati</taxon>
        <taxon>Pseudomonadota</taxon>
        <taxon>Betaproteobacteria</taxon>
        <taxon>Burkholderiales</taxon>
        <taxon>Comamonadaceae</taxon>
        <taxon>Comamonas</taxon>
    </lineage>
</organism>
<feature type="transmembrane region" description="Helical" evidence="9">
    <location>
        <begin position="57"/>
        <end position="76"/>
    </location>
</feature>
<keyword evidence="2" id="KW-0813">Transport</keyword>